<accession>A0A2H9T9T3</accession>
<dbReference type="PANTHER" id="PTHR11527">
    <property type="entry name" value="HEAT-SHOCK PROTEIN 20 FAMILY MEMBER"/>
    <property type="match status" value="1"/>
</dbReference>
<dbReference type="InterPro" id="IPR008978">
    <property type="entry name" value="HSP20-like_chaperone"/>
</dbReference>
<comment type="caution">
    <text evidence="2">The sequence shown here is derived from an EMBL/GenBank/DDBJ whole genome shotgun (WGS) entry which is preliminary data.</text>
</comment>
<reference evidence="2" key="1">
    <citation type="journal article" date="2017" name="Appl. Environ. Microbiol.">
        <title>Molecular characterization of an Endozoicomonas-like organism causing infection in king scallop Pecten maximus L.</title>
        <authorList>
            <person name="Cano I."/>
            <person name="van Aerle R."/>
            <person name="Ross S."/>
            <person name="Verner-Jeffreys D.W."/>
            <person name="Paley R.K."/>
            <person name="Rimmer G."/>
            <person name="Ryder D."/>
            <person name="Hooper P."/>
            <person name="Stone D."/>
            <person name="Feist S.W."/>
        </authorList>
    </citation>
    <scope>NUCLEOTIDE SEQUENCE</scope>
</reference>
<dbReference type="Gene3D" id="2.60.40.790">
    <property type="match status" value="1"/>
</dbReference>
<dbReference type="SUPFAM" id="SSF49764">
    <property type="entry name" value="HSP20-like chaperones"/>
    <property type="match status" value="1"/>
</dbReference>
<evidence type="ECO:0000259" key="1">
    <source>
        <dbReference type="PROSITE" id="PS01031"/>
    </source>
</evidence>
<dbReference type="AlphaFoldDB" id="A0A2H9T9T3"/>
<dbReference type="Pfam" id="PF00011">
    <property type="entry name" value="HSP20"/>
    <property type="match status" value="1"/>
</dbReference>
<dbReference type="InterPro" id="IPR002068">
    <property type="entry name" value="A-crystallin/Hsp20_dom"/>
</dbReference>
<protein>
    <submittedName>
        <fullName evidence="2">Spore protein SP21</fullName>
    </submittedName>
</protein>
<dbReference type="CDD" id="cd06464">
    <property type="entry name" value="ACD_sHsps-like"/>
    <property type="match status" value="1"/>
</dbReference>
<organism evidence="2">
    <name type="scientific">invertebrate metagenome</name>
    <dbReference type="NCBI Taxonomy" id="1711999"/>
    <lineage>
        <taxon>unclassified sequences</taxon>
        <taxon>metagenomes</taxon>
        <taxon>organismal metagenomes</taxon>
    </lineage>
</organism>
<evidence type="ECO:0000313" key="2">
    <source>
        <dbReference type="EMBL" id="PJE79963.1"/>
    </source>
</evidence>
<sequence>MTLSVWDPFRDMEVLLDKYGRSSRKTSALSDERTMEVGDWTPTVDILETPDVFTIKAELPGVDKKDVTITVENNVLTLKGEKQQKIEDKKRHRIECSYGNFIRSFTLPQAVDIQKIKAKYTDGVLCLTLPKDEKVLPKQINVDVQ</sequence>
<dbReference type="EMBL" id="NSIT01000039">
    <property type="protein sequence ID" value="PJE79963.1"/>
    <property type="molecule type" value="Genomic_DNA"/>
</dbReference>
<dbReference type="PROSITE" id="PS01031">
    <property type="entry name" value="SHSP"/>
    <property type="match status" value="1"/>
</dbReference>
<dbReference type="InterPro" id="IPR031107">
    <property type="entry name" value="Small_HSP"/>
</dbReference>
<feature type="domain" description="SHSP" evidence="1">
    <location>
        <begin position="35"/>
        <end position="145"/>
    </location>
</feature>
<gene>
    <name evidence="2" type="primary">hspA_2</name>
    <name evidence="2" type="ORF">CI610_01056</name>
</gene>
<name>A0A2H9T9T3_9ZZZZ</name>
<proteinExistence type="predicted"/>